<evidence type="ECO:0000313" key="2">
    <source>
        <dbReference type="Proteomes" id="UP000238823"/>
    </source>
</evidence>
<gene>
    <name evidence="1" type="ORF">ENSA7_32980</name>
</gene>
<dbReference type="Gene3D" id="1.25.40.10">
    <property type="entry name" value="Tetratricopeptide repeat domain"/>
    <property type="match status" value="1"/>
</dbReference>
<reference evidence="1 2" key="1">
    <citation type="submission" date="2018-03" db="EMBL/GenBank/DDBJ databases">
        <title>Draft Genome Sequences of the Obligatory Marine Myxobacteria Enhygromyxa salina SWB007.</title>
        <authorList>
            <person name="Poehlein A."/>
            <person name="Moghaddam J.A."/>
            <person name="Harms H."/>
            <person name="Alanjari M."/>
            <person name="Koenig G.M."/>
            <person name="Daniel R."/>
            <person name="Schaeberle T.F."/>
        </authorList>
    </citation>
    <scope>NUCLEOTIDE SEQUENCE [LARGE SCALE GENOMIC DNA]</scope>
    <source>
        <strain evidence="1 2">SWB007</strain>
    </source>
</reference>
<proteinExistence type="predicted"/>
<dbReference type="OrthoDB" id="5513618at2"/>
<dbReference type="AlphaFoldDB" id="A0A2S9YPF1"/>
<sequence length="219" mass="24264">MAATKKDLWSAAIEAFEDGSHAVLERVCRALLEHEPENFPVRMLLAHALLKMKRFPEAGDLLEGANPSDERTLVLWHRTTGDYYVERGDHEAAEDEYASALAIADAMSSDLVLDLVEARINQGSHEAALRTIETFVARHEHEPLDDRELLAFAKARVLRNLGRFEQALVAAREAEGLGRELGGFPGCEALITDLEARLAWDARLPASQARVELDADSPE</sequence>
<dbReference type="Proteomes" id="UP000238823">
    <property type="component" value="Unassembled WGS sequence"/>
</dbReference>
<protein>
    <submittedName>
        <fullName evidence="1">Anaphase-promoting complex, cyclosome, subunit 3</fullName>
    </submittedName>
</protein>
<dbReference type="SUPFAM" id="SSF48452">
    <property type="entry name" value="TPR-like"/>
    <property type="match status" value="1"/>
</dbReference>
<organism evidence="1 2">
    <name type="scientific">Enhygromyxa salina</name>
    <dbReference type="NCBI Taxonomy" id="215803"/>
    <lineage>
        <taxon>Bacteria</taxon>
        <taxon>Pseudomonadati</taxon>
        <taxon>Myxococcota</taxon>
        <taxon>Polyangia</taxon>
        <taxon>Nannocystales</taxon>
        <taxon>Nannocystaceae</taxon>
        <taxon>Enhygromyxa</taxon>
    </lineage>
</organism>
<evidence type="ECO:0000313" key="1">
    <source>
        <dbReference type="EMBL" id="PRQ06964.1"/>
    </source>
</evidence>
<accession>A0A2S9YPF1</accession>
<name>A0A2S9YPF1_9BACT</name>
<dbReference type="InterPro" id="IPR011990">
    <property type="entry name" value="TPR-like_helical_dom_sf"/>
</dbReference>
<comment type="caution">
    <text evidence="1">The sequence shown here is derived from an EMBL/GenBank/DDBJ whole genome shotgun (WGS) entry which is preliminary data.</text>
</comment>
<dbReference type="Pfam" id="PF14559">
    <property type="entry name" value="TPR_19"/>
    <property type="match status" value="1"/>
</dbReference>
<dbReference type="RefSeq" id="WP_106090297.1">
    <property type="nucleotide sequence ID" value="NZ_PVNL01000062.1"/>
</dbReference>
<dbReference type="EMBL" id="PVNL01000062">
    <property type="protein sequence ID" value="PRQ06964.1"/>
    <property type="molecule type" value="Genomic_DNA"/>
</dbReference>